<evidence type="ECO:0000313" key="13">
    <source>
        <dbReference type="Proteomes" id="UP000641646"/>
    </source>
</evidence>
<keyword evidence="4 9" id="KW-0808">Transferase</keyword>
<dbReference type="InterPro" id="IPR011060">
    <property type="entry name" value="RibuloseP-bd_barrel"/>
</dbReference>
<evidence type="ECO:0000256" key="3">
    <source>
        <dbReference type="ARBA" id="ARBA00022676"/>
    </source>
</evidence>
<comment type="similarity">
    <text evidence="9">Belongs to the purine/pyrimidine phosphoribosyltransferase family. PyrE subfamily.</text>
</comment>
<feature type="binding site" evidence="9">
    <location>
        <position position="379"/>
    </location>
    <ligand>
        <name>5-phospho-alpha-D-ribose 1-diphosphate</name>
        <dbReference type="ChEBI" id="CHEBI:58017"/>
        <note>ligand shared between dimeric partners</note>
    </ligand>
</feature>
<dbReference type="Pfam" id="PF00215">
    <property type="entry name" value="OMPdecase"/>
    <property type="match status" value="1"/>
</dbReference>
<dbReference type="EMBL" id="JACJPW010000001">
    <property type="protein sequence ID" value="MBD2179531.1"/>
    <property type="molecule type" value="Genomic_DNA"/>
</dbReference>
<dbReference type="SUPFAM" id="SSF51366">
    <property type="entry name" value="Ribulose-phoshate binding barrel"/>
    <property type="match status" value="1"/>
</dbReference>
<dbReference type="SUPFAM" id="SSF53271">
    <property type="entry name" value="PRTase-like"/>
    <property type="match status" value="1"/>
</dbReference>
<dbReference type="EC" id="2.4.2.10" evidence="9"/>
<feature type="binding site" description="in other chain" evidence="9">
    <location>
        <begin position="399"/>
        <end position="407"/>
    </location>
    <ligand>
        <name>5-phospho-alpha-D-ribose 1-diphosphate</name>
        <dbReference type="ChEBI" id="CHEBI:58017"/>
        <note>ligand shared between dimeric partners</note>
    </ligand>
</feature>
<comment type="function">
    <text evidence="9">Catalyzes the transfer of a ribosyl phosphate group from 5-phosphoribose 1-diphosphate to orotate, leading to the formation of orotidine monophosphate (OMP).</text>
</comment>
<dbReference type="AlphaFoldDB" id="A0A926V971"/>
<evidence type="ECO:0000259" key="11">
    <source>
        <dbReference type="Pfam" id="PF00215"/>
    </source>
</evidence>
<dbReference type="NCBIfam" id="TIGR00336">
    <property type="entry name" value="pyrE"/>
    <property type="match status" value="1"/>
</dbReference>
<dbReference type="Pfam" id="PF00156">
    <property type="entry name" value="Pribosyltran"/>
    <property type="match status" value="1"/>
</dbReference>
<keyword evidence="6 9" id="KW-0665">Pyrimidine biosynthesis</keyword>
<feature type="domain" description="Phosphoribosyltransferase" evidence="10">
    <location>
        <begin position="341"/>
        <end position="439"/>
    </location>
</feature>
<evidence type="ECO:0000256" key="9">
    <source>
        <dbReference type="HAMAP-Rule" id="MF_01208"/>
    </source>
</evidence>
<dbReference type="InterPro" id="IPR013785">
    <property type="entry name" value="Aldolase_TIM"/>
</dbReference>
<comment type="caution">
    <text evidence="9">Lacks conserved residue(s) required for the propagation of feature annotation.</text>
</comment>
<gene>
    <name evidence="9" type="primary">pyrE</name>
    <name evidence="12" type="ORF">H6G03_00090</name>
</gene>
<dbReference type="PANTHER" id="PTHR19278">
    <property type="entry name" value="OROTATE PHOSPHORIBOSYLTRANSFERASE"/>
    <property type="match status" value="1"/>
</dbReference>
<comment type="catalytic activity">
    <reaction evidence="8">
        <text>orotidine 5'-phosphate + H(+) = UMP + CO2</text>
        <dbReference type="Rhea" id="RHEA:11596"/>
        <dbReference type="ChEBI" id="CHEBI:15378"/>
        <dbReference type="ChEBI" id="CHEBI:16526"/>
        <dbReference type="ChEBI" id="CHEBI:57538"/>
        <dbReference type="ChEBI" id="CHEBI:57865"/>
        <dbReference type="EC" id="4.1.1.23"/>
    </reaction>
</comment>
<sequence>MQFFDKLLYAIERNQSLLYVGLDPDLDEVVIGEGEDLSQLWEWLDTIIAQTSDLVCAYKPILGFYQALGAPGLKLLEQTLQRIPKHIPIILDAKHSDIYTSTVFAKTAFERWGVDAVTVNTYAGWDHVAPFLLYPGKAVFVLCANANPSAAALQEFPTPSQPFYLHLIDEAKNWGTPEQLGLKVGGTPEILARIRAAAPERLILLQEDYTGDRDLNAILAAGLDKQGEGLLLPVPPNIIEEPGHDIAAAVRDLRDKVNEERMRIVQANPTCDVWLPNVCSLQSEPHRDLILQLYDIGCIIFGEHKQASGAIFPYYIDLRKIISQPQIFHQVLTAYAGILKGLEFDRIAGIPYGSLPTATGLSLRLERPMVFPRKEVKAHGTQKVIEGNFQPGETVVVVDDILISGKSAIEGAGKLQSVGLKVEDIVVFIDHEKGVKDRLKEQGFRAHSALTITEIAETLYNAGRVDEEQFKLLMWEH</sequence>
<dbReference type="CDD" id="cd04725">
    <property type="entry name" value="OMP_decarboxylase_like"/>
    <property type="match status" value="1"/>
</dbReference>
<comment type="catalytic activity">
    <reaction evidence="9">
        <text>orotidine 5'-phosphate + diphosphate = orotate + 5-phospho-alpha-D-ribose 1-diphosphate</text>
        <dbReference type="Rhea" id="RHEA:10380"/>
        <dbReference type="ChEBI" id="CHEBI:30839"/>
        <dbReference type="ChEBI" id="CHEBI:33019"/>
        <dbReference type="ChEBI" id="CHEBI:57538"/>
        <dbReference type="ChEBI" id="CHEBI:58017"/>
        <dbReference type="EC" id="2.4.2.10"/>
    </reaction>
</comment>
<evidence type="ECO:0000256" key="1">
    <source>
        <dbReference type="ARBA" id="ARBA00004861"/>
    </source>
</evidence>
<evidence type="ECO:0000313" key="12">
    <source>
        <dbReference type="EMBL" id="MBD2179531.1"/>
    </source>
</evidence>
<dbReference type="Gene3D" id="3.40.50.2020">
    <property type="match status" value="1"/>
</dbReference>
<feature type="binding site" description="in other chain" evidence="9">
    <location>
        <position position="374"/>
    </location>
    <ligand>
        <name>5-phospho-alpha-D-ribose 1-diphosphate</name>
        <dbReference type="ChEBI" id="CHEBI:58017"/>
        <note>ligand shared between dimeric partners</note>
    </ligand>
</feature>
<dbReference type="GO" id="GO:0004590">
    <property type="term" value="F:orotidine-5'-phosphate decarboxylase activity"/>
    <property type="evidence" value="ECO:0007669"/>
    <property type="project" value="UniProtKB-UniRule"/>
</dbReference>
<dbReference type="InterPro" id="IPR011995">
    <property type="entry name" value="OMPdecase_type-2"/>
</dbReference>
<evidence type="ECO:0000256" key="8">
    <source>
        <dbReference type="ARBA" id="ARBA00049157"/>
    </source>
</evidence>
<keyword evidence="5" id="KW-0210">Decarboxylase</keyword>
<dbReference type="GO" id="GO:0006207">
    <property type="term" value="P:'de novo' pyrimidine nucleobase biosynthetic process"/>
    <property type="evidence" value="ECO:0007669"/>
    <property type="project" value="InterPro"/>
</dbReference>
<dbReference type="InterPro" id="IPR000836">
    <property type="entry name" value="PRTase_dom"/>
</dbReference>
<dbReference type="Proteomes" id="UP000641646">
    <property type="component" value="Unassembled WGS sequence"/>
</dbReference>
<dbReference type="RefSeq" id="WP_190460807.1">
    <property type="nucleotide sequence ID" value="NZ_JACJPW010000001.1"/>
</dbReference>
<reference evidence="12" key="2">
    <citation type="submission" date="2020-08" db="EMBL/GenBank/DDBJ databases">
        <authorList>
            <person name="Chen M."/>
            <person name="Teng W."/>
            <person name="Zhao L."/>
            <person name="Hu C."/>
            <person name="Zhou Y."/>
            <person name="Han B."/>
            <person name="Song L."/>
            <person name="Shu W."/>
        </authorList>
    </citation>
    <scope>NUCLEOTIDE SEQUENCE</scope>
    <source>
        <strain evidence="12">FACHB-1375</strain>
    </source>
</reference>
<organism evidence="12 13">
    <name type="scientific">Aerosakkonema funiforme FACHB-1375</name>
    <dbReference type="NCBI Taxonomy" id="2949571"/>
    <lineage>
        <taxon>Bacteria</taxon>
        <taxon>Bacillati</taxon>
        <taxon>Cyanobacteriota</taxon>
        <taxon>Cyanophyceae</taxon>
        <taxon>Oscillatoriophycideae</taxon>
        <taxon>Aerosakkonematales</taxon>
        <taxon>Aerosakkonemataceae</taxon>
        <taxon>Aerosakkonema</taxon>
    </lineage>
</organism>
<evidence type="ECO:0000256" key="5">
    <source>
        <dbReference type="ARBA" id="ARBA00022793"/>
    </source>
</evidence>
<dbReference type="NCBIfam" id="NF004034">
    <property type="entry name" value="PRK05500.1"/>
    <property type="match status" value="1"/>
</dbReference>
<comment type="pathway">
    <text evidence="1">Pyrimidine metabolism; UMP biosynthesis via de novo pathway; UMP from orotate: step 2/2.</text>
</comment>
<evidence type="ECO:0000259" key="10">
    <source>
        <dbReference type="Pfam" id="PF00156"/>
    </source>
</evidence>
<evidence type="ECO:0000256" key="7">
    <source>
        <dbReference type="ARBA" id="ARBA00023239"/>
    </source>
</evidence>
<dbReference type="InterPro" id="IPR023031">
    <property type="entry name" value="OPRT"/>
</dbReference>
<name>A0A926V971_9CYAN</name>
<dbReference type="NCBIfam" id="TIGR02127">
    <property type="entry name" value="pyrF_sub2"/>
    <property type="match status" value="1"/>
</dbReference>
<dbReference type="GO" id="GO:0000287">
    <property type="term" value="F:magnesium ion binding"/>
    <property type="evidence" value="ECO:0007669"/>
    <property type="project" value="UniProtKB-UniRule"/>
</dbReference>
<comment type="caution">
    <text evidence="12">The sequence shown here is derived from an EMBL/GenBank/DDBJ whole genome shotgun (WGS) entry which is preliminary data.</text>
</comment>
<dbReference type="InterPro" id="IPR001754">
    <property type="entry name" value="OMPdeCOase_dom"/>
</dbReference>
<dbReference type="CDD" id="cd06223">
    <property type="entry name" value="PRTases_typeI"/>
    <property type="match status" value="1"/>
</dbReference>
<comment type="cofactor">
    <cofactor evidence="9">
        <name>Mg(2+)</name>
        <dbReference type="ChEBI" id="CHEBI:18420"/>
    </cofactor>
</comment>
<dbReference type="InterPro" id="IPR004467">
    <property type="entry name" value="Or_phspho_trans_dom"/>
</dbReference>
<dbReference type="InterPro" id="IPR029057">
    <property type="entry name" value="PRTase-like"/>
</dbReference>
<evidence type="ECO:0000256" key="2">
    <source>
        <dbReference type="ARBA" id="ARBA00004889"/>
    </source>
</evidence>
<protein>
    <recommendedName>
        <fullName evidence="9">Orotate phosphoribosyltransferase</fullName>
        <shortName evidence="9">OPRT</shortName>
        <shortName evidence="9">OPRTase</shortName>
        <ecNumber evidence="9">2.4.2.10</ecNumber>
    </recommendedName>
</protein>
<keyword evidence="9" id="KW-0460">Magnesium</keyword>
<dbReference type="GO" id="GO:0044205">
    <property type="term" value="P:'de novo' UMP biosynthetic process"/>
    <property type="evidence" value="ECO:0007669"/>
    <property type="project" value="UniProtKB-UniRule"/>
</dbReference>
<dbReference type="Gene3D" id="3.20.20.70">
    <property type="entry name" value="Aldolase class I"/>
    <property type="match status" value="1"/>
</dbReference>
<feature type="binding site" evidence="9">
    <location>
        <position position="373"/>
    </location>
    <ligand>
        <name>5-phospho-alpha-D-ribose 1-diphosphate</name>
        <dbReference type="ChEBI" id="CHEBI:58017"/>
        <note>ligand shared between dimeric partners</note>
    </ligand>
</feature>
<dbReference type="HAMAP" id="MF_01208">
    <property type="entry name" value="PyrE"/>
    <property type="match status" value="1"/>
</dbReference>
<feature type="domain" description="Orotidine 5'-phosphate decarboxylase" evidence="11">
    <location>
        <begin position="36"/>
        <end position="173"/>
    </location>
</feature>
<comment type="subunit">
    <text evidence="9">Homodimer.</text>
</comment>
<feature type="binding site" evidence="9">
    <location>
        <position position="377"/>
    </location>
    <ligand>
        <name>5-phospho-alpha-D-ribose 1-diphosphate</name>
        <dbReference type="ChEBI" id="CHEBI:58017"/>
        <note>ligand shared between dimeric partners</note>
    </ligand>
</feature>
<accession>A0A926V971</accession>
<dbReference type="GO" id="GO:0004588">
    <property type="term" value="F:orotate phosphoribosyltransferase activity"/>
    <property type="evidence" value="ECO:0007669"/>
    <property type="project" value="UniProtKB-UniRule"/>
</dbReference>
<evidence type="ECO:0000256" key="6">
    <source>
        <dbReference type="ARBA" id="ARBA00022975"/>
    </source>
</evidence>
<proteinExistence type="inferred from homology"/>
<keyword evidence="3 9" id="KW-0328">Glycosyltransferase</keyword>
<keyword evidence="13" id="KW-1185">Reference proteome</keyword>
<dbReference type="PANTHER" id="PTHR19278:SF9">
    <property type="entry name" value="URIDINE 5'-MONOPHOSPHATE SYNTHASE"/>
    <property type="match status" value="1"/>
</dbReference>
<comment type="pathway">
    <text evidence="2 9">Pyrimidine metabolism; UMP biosynthesis via de novo pathway; UMP from orotate: step 1/2.</text>
</comment>
<reference evidence="12" key="1">
    <citation type="journal article" date="2015" name="ISME J.">
        <title>Draft Genome Sequence of Streptomyces incarnatus NRRL8089, which Produces the Nucleoside Antibiotic Sinefungin.</title>
        <authorList>
            <person name="Oshima K."/>
            <person name="Hattori M."/>
            <person name="Shimizu H."/>
            <person name="Fukuda K."/>
            <person name="Nemoto M."/>
            <person name="Inagaki K."/>
            <person name="Tamura T."/>
        </authorList>
    </citation>
    <scope>NUCLEOTIDE SEQUENCE</scope>
    <source>
        <strain evidence="12">FACHB-1375</strain>
    </source>
</reference>
<evidence type="ECO:0000256" key="4">
    <source>
        <dbReference type="ARBA" id="ARBA00022679"/>
    </source>
</evidence>
<keyword evidence="7 12" id="KW-0456">Lyase</keyword>